<dbReference type="InParanoid" id="A0A059AEL5"/>
<name>A0A059AEL5_EUCGR</name>
<sequence>MAKSTNFDTLLIYQWNSDNSLKSKLQDDHINLKEFGPMVHDALIKIKNEINSSLPFDMPVVRKSASPVCSQR</sequence>
<dbReference type="Gene3D" id="3.10.20.30">
    <property type="match status" value="1"/>
</dbReference>
<protein>
    <submittedName>
        <fullName evidence="1">Uncharacterized protein</fullName>
    </submittedName>
</protein>
<accession>A0A059AEL5</accession>
<dbReference type="AlphaFoldDB" id="A0A059AEL5"/>
<dbReference type="Gramene" id="KCW52081">
    <property type="protein sequence ID" value="KCW52081"/>
    <property type="gene ID" value="EUGRSUZ_J01516"/>
</dbReference>
<evidence type="ECO:0000313" key="1">
    <source>
        <dbReference type="EMBL" id="KCW52081.1"/>
    </source>
</evidence>
<organism evidence="1">
    <name type="scientific">Eucalyptus grandis</name>
    <name type="common">Flooded gum</name>
    <dbReference type="NCBI Taxonomy" id="71139"/>
    <lineage>
        <taxon>Eukaryota</taxon>
        <taxon>Viridiplantae</taxon>
        <taxon>Streptophyta</taxon>
        <taxon>Embryophyta</taxon>
        <taxon>Tracheophyta</taxon>
        <taxon>Spermatophyta</taxon>
        <taxon>Magnoliopsida</taxon>
        <taxon>eudicotyledons</taxon>
        <taxon>Gunneridae</taxon>
        <taxon>Pentapetalae</taxon>
        <taxon>rosids</taxon>
        <taxon>malvids</taxon>
        <taxon>Myrtales</taxon>
        <taxon>Myrtaceae</taxon>
        <taxon>Myrtoideae</taxon>
        <taxon>Eucalypteae</taxon>
        <taxon>Eucalyptus</taxon>
    </lineage>
</organism>
<dbReference type="STRING" id="71139.A0A059AEL5"/>
<reference evidence="1" key="1">
    <citation type="submission" date="2013-07" db="EMBL/GenBank/DDBJ databases">
        <title>The genome of Eucalyptus grandis.</title>
        <authorList>
            <person name="Schmutz J."/>
            <person name="Hayes R."/>
            <person name="Myburg A."/>
            <person name="Tuskan G."/>
            <person name="Grattapaglia D."/>
            <person name="Rokhsar D.S."/>
        </authorList>
    </citation>
    <scope>NUCLEOTIDE SEQUENCE</scope>
    <source>
        <tissue evidence="1">Leaf extractions</tissue>
    </source>
</reference>
<proteinExistence type="predicted"/>
<gene>
    <name evidence="1" type="ORF">EUGRSUZ_J01516</name>
</gene>
<dbReference type="InterPro" id="IPR012675">
    <property type="entry name" value="Beta-grasp_dom_sf"/>
</dbReference>
<dbReference type="EMBL" id="KK198762">
    <property type="protein sequence ID" value="KCW52081.1"/>
    <property type="molecule type" value="Genomic_DNA"/>
</dbReference>